<feature type="region of interest" description="Disordered" evidence="2">
    <location>
        <begin position="152"/>
        <end position="174"/>
    </location>
</feature>
<comment type="caution">
    <text evidence="4">The sequence shown here is derived from an EMBL/GenBank/DDBJ whole genome shotgun (WGS) entry which is preliminary data.</text>
</comment>
<gene>
    <name evidence="4" type="ORF">M0812_22634</name>
</gene>
<dbReference type="PANTHER" id="PTHR10194">
    <property type="entry name" value="RAS GTPASE-ACTIVATING PROTEINS"/>
    <property type="match status" value="1"/>
</dbReference>
<dbReference type="Proteomes" id="UP001146793">
    <property type="component" value="Unassembled WGS sequence"/>
</dbReference>
<feature type="domain" description="Ras-GAP" evidence="3">
    <location>
        <begin position="289"/>
        <end position="480"/>
    </location>
</feature>
<feature type="region of interest" description="Disordered" evidence="2">
    <location>
        <begin position="186"/>
        <end position="252"/>
    </location>
</feature>
<evidence type="ECO:0000313" key="4">
    <source>
        <dbReference type="EMBL" id="KAJ3433671.1"/>
    </source>
</evidence>
<reference evidence="4" key="1">
    <citation type="submission" date="2022-08" db="EMBL/GenBank/DDBJ databases">
        <title>Novel sulphate-reducing endosymbionts in the free-living metamonad Anaeramoeba.</title>
        <authorList>
            <person name="Jerlstrom-Hultqvist J."/>
            <person name="Cepicka I."/>
            <person name="Gallot-Lavallee L."/>
            <person name="Salas-Leiva D."/>
            <person name="Curtis B.A."/>
            <person name="Zahonova K."/>
            <person name="Pipaliya S."/>
            <person name="Dacks J."/>
            <person name="Roger A.J."/>
        </authorList>
    </citation>
    <scope>NUCLEOTIDE SEQUENCE</scope>
    <source>
        <strain evidence="4">Busselton2</strain>
    </source>
</reference>
<keyword evidence="1" id="KW-0343">GTPase activation</keyword>
<evidence type="ECO:0000313" key="5">
    <source>
        <dbReference type="Proteomes" id="UP001146793"/>
    </source>
</evidence>
<name>A0AAV7YXY6_9EUKA</name>
<dbReference type="AlphaFoldDB" id="A0AAV7YXY6"/>
<dbReference type="Pfam" id="PF00616">
    <property type="entry name" value="RasGAP"/>
    <property type="match status" value="1"/>
</dbReference>
<feature type="region of interest" description="Disordered" evidence="2">
    <location>
        <begin position="1"/>
        <end position="106"/>
    </location>
</feature>
<dbReference type="InterPro" id="IPR039360">
    <property type="entry name" value="Ras_GTPase"/>
</dbReference>
<feature type="compositionally biased region" description="Basic residues" evidence="2">
    <location>
        <begin position="73"/>
        <end position="99"/>
    </location>
</feature>
<feature type="compositionally biased region" description="Low complexity" evidence="2">
    <location>
        <begin position="36"/>
        <end position="48"/>
    </location>
</feature>
<sequence length="570" mass="66233">MSSVKTQSAKQIAMSSLKTKLEEEFSVGHKKRIAENKNNNQNSQTSNKIQSLISRLQLDPEKSQKPKEPPKQTMKKGRSKSVGKVKRKHIISPRKKITKNPKSTPNQLFKLKLPQRSVPNFAIENTPKKNFDQKRQSVRLLFEKNNKNNFLAPLNEPKIKSRRRGKNARTTSFDITLINRPTHLKSLFEEKNEKDKKLSKEEKKKLKEQRKEEKKQKKIHDKEMKRNKKEEKKQKLLEKKKNKKNKNSQNSSSKVISIDLTGEQIITMILNKNFQLIDLVISSIKRIKKSQEIIQKILNMFEIRSRTIDLLTFCLNHEISITKQGENLFRGNSFTTKLLTLCASLYAKQYIKNTLSLPFKNLLNDFQNLEIDKNKIQDPKIFEQNFEKMKLKTQLFLNAINGSISKSPIELRHICYLTRSIVKKTFPEMEIISVGSFIFLRIFCVFITSPSDLGIITEKIDPQARRASVQIAKIIQALANNVLFGEASYMNIFNDFILENKNPMKEFLEKMSEVNYLEIIKMSTPLIEENNLLSNANELKSLFEANHRIINDGLMEIKSSMFDQTMTKNL</sequence>
<dbReference type="PANTHER" id="PTHR10194:SF60">
    <property type="entry name" value="RAS GTPASE-ACTIVATING PROTEIN RASKOL"/>
    <property type="match status" value="1"/>
</dbReference>
<dbReference type="GO" id="GO:0005096">
    <property type="term" value="F:GTPase activator activity"/>
    <property type="evidence" value="ECO:0007669"/>
    <property type="project" value="UniProtKB-KW"/>
</dbReference>
<dbReference type="InterPro" id="IPR008936">
    <property type="entry name" value="Rho_GTPase_activation_prot"/>
</dbReference>
<feature type="compositionally biased region" description="Basic and acidic residues" evidence="2">
    <location>
        <begin position="58"/>
        <end position="70"/>
    </location>
</feature>
<feature type="compositionally biased region" description="Polar residues" evidence="2">
    <location>
        <begin position="1"/>
        <end position="18"/>
    </location>
</feature>
<organism evidence="4 5">
    <name type="scientific">Anaeramoeba flamelloides</name>
    <dbReference type="NCBI Taxonomy" id="1746091"/>
    <lineage>
        <taxon>Eukaryota</taxon>
        <taxon>Metamonada</taxon>
        <taxon>Anaeramoebidae</taxon>
        <taxon>Anaeramoeba</taxon>
    </lineage>
</organism>
<accession>A0AAV7YXY6</accession>
<dbReference type="EMBL" id="JANTQA010000047">
    <property type="protein sequence ID" value="KAJ3433671.1"/>
    <property type="molecule type" value="Genomic_DNA"/>
</dbReference>
<dbReference type="Gene3D" id="1.10.506.10">
    <property type="entry name" value="GTPase Activation - p120gap, domain 1"/>
    <property type="match status" value="1"/>
</dbReference>
<dbReference type="InterPro" id="IPR001936">
    <property type="entry name" value="RasGAP_dom"/>
</dbReference>
<protein>
    <submittedName>
        <fullName evidence="4">Ras gtpase-activating protein</fullName>
    </submittedName>
</protein>
<proteinExistence type="predicted"/>
<feature type="compositionally biased region" description="Basic and acidic residues" evidence="2">
    <location>
        <begin position="186"/>
        <end position="239"/>
    </location>
</feature>
<dbReference type="SMART" id="SM00323">
    <property type="entry name" value="RasGAP"/>
    <property type="match status" value="1"/>
</dbReference>
<dbReference type="SUPFAM" id="SSF48350">
    <property type="entry name" value="GTPase activation domain, GAP"/>
    <property type="match status" value="1"/>
</dbReference>
<evidence type="ECO:0000259" key="3">
    <source>
        <dbReference type="PROSITE" id="PS50018"/>
    </source>
</evidence>
<dbReference type="PROSITE" id="PS50018">
    <property type="entry name" value="RAS_GTPASE_ACTIV_2"/>
    <property type="match status" value="1"/>
</dbReference>
<evidence type="ECO:0000256" key="1">
    <source>
        <dbReference type="ARBA" id="ARBA00022468"/>
    </source>
</evidence>
<evidence type="ECO:0000256" key="2">
    <source>
        <dbReference type="SAM" id="MobiDB-lite"/>
    </source>
</evidence>